<comment type="caution">
    <text evidence="1">The sequence shown here is derived from an EMBL/GenBank/DDBJ whole genome shotgun (WGS) entry which is preliminary data.</text>
</comment>
<organism evidence="1">
    <name type="scientific">marine sediment metagenome</name>
    <dbReference type="NCBI Taxonomy" id="412755"/>
    <lineage>
        <taxon>unclassified sequences</taxon>
        <taxon>metagenomes</taxon>
        <taxon>ecological metagenomes</taxon>
    </lineage>
</organism>
<sequence>MRDLEVIHELKGRRFLFAVETSDKLADYAKFEELRYEIWEDPDDNFSAARNMAGENIFNDGSSLYIGIYIEGKNGGFPKNREHLIGFSYGYVGIIDLNIGYRNPANLEFYSQYASVKTGFQKYGLGFFLKQFQRQKVIEILGINTITCTFDPLTGVNAYRNFHIFGMEVIAYKEAFYKGFAGKLNRVDVPSDRLFVSWDLKKEIKRPKYDLELLLEEDRLIVYSESREVRGKTGQVCLPVAKKGSYSLCNIMLIEIPYDFYTVLQETDVLDKEVRNIPVYWRKKTKEAFCSILKDGYKIIDFRYKKIKDRMRDFYVLSKGRK</sequence>
<evidence type="ECO:0008006" key="2">
    <source>
        <dbReference type="Google" id="ProtNLM"/>
    </source>
</evidence>
<dbReference type="PANTHER" id="PTHR41700">
    <property type="entry name" value="GCN5-RELATED N-ACETYLTRANSFERASE"/>
    <property type="match status" value="1"/>
</dbReference>
<name>X1ABP2_9ZZZZ</name>
<dbReference type="InterPro" id="IPR038764">
    <property type="entry name" value="GNAT_N_AcTrfase_prd"/>
</dbReference>
<proteinExistence type="predicted"/>
<gene>
    <name evidence="1" type="ORF">S01H4_15175</name>
</gene>
<protein>
    <recommendedName>
        <fullName evidence="2">N-acetyltransferase domain-containing protein</fullName>
    </recommendedName>
</protein>
<dbReference type="AlphaFoldDB" id="X1ABP2"/>
<accession>X1ABP2</accession>
<reference evidence="1" key="1">
    <citation type="journal article" date="2014" name="Front. Microbiol.">
        <title>High frequency of phylogenetically diverse reductive dehalogenase-homologous genes in deep subseafloor sedimentary metagenomes.</title>
        <authorList>
            <person name="Kawai M."/>
            <person name="Futagami T."/>
            <person name="Toyoda A."/>
            <person name="Takaki Y."/>
            <person name="Nishi S."/>
            <person name="Hori S."/>
            <person name="Arai W."/>
            <person name="Tsubouchi T."/>
            <person name="Morono Y."/>
            <person name="Uchiyama I."/>
            <person name="Ito T."/>
            <person name="Fujiyama A."/>
            <person name="Inagaki F."/>
            <person name="Takami H."/>
        </authorList>
    </citation>
    <scope>NUCLEOTIDE SEQUENCE</scope>
    <source>
        <strain evidence="1">Expedition CK06-06</strain>
    </source>
</reference>
<dbReference type="EMBL" id="BART01006647">
    <property type="protein sequence ID" value="GAG67367.1"/>
    <property type="molecule type" value="Genomic_DNA"/>
</dbReference>
<dbReference type="PANTHER" id="PTHR41700:SF1">
    <property type="entry name" value="N-ACETYLTRANSFERASE DOMAIN-CONTAINING PROTEIN"/>
    <property type="match status" value="1"/>
</dbReference>
<evidence type="ECO:0000313" key="1">
    <source>
        <dbReference type="EMBL" id="GAG67367.1"/>
    </source>
</evidence>